<protein>
    <submittedName>
        <fullName evidence="2">Uncharacterized protein</fullName>
    </submittedName>
</protein>
<dbReference type="AlphaFoldDB" id="A0A9X9LYE3"/>
<evidence type="ECO:0000313" key="3">
    <source>
        <dbReference type="Proteomes" id="UP000269945"/>
    </source>
</evidence>
<evidence type="ECO:0000313" key="2">
    <source>
        <dbReference type="EMBL" id="VCX04097.1"/>
    </source>
</evidence>
<feature type="region of interest" description="Disordered" evidence="1">
    <location>
        <begin position="86"/>
        <end position="109"/>
    </location>
</feature>
<dbReference type="Proteomes" id="UP000269945">
    <property type="component" value="Unassembled WGS sequence"/>
</dbReference>
<name>A0A9X9LYE3_GULGU</name>
<sequence length="193" mass="21180">LGARHSTPVHLCISEPIWTAQGPNLCLPFCSQVLQGGQDMARRMVCQQCLVSNSGFQLQLPMGLVGSGVPRLYHSTAVDERDPVSMLRSSGSVGDLDGSPSPGVQPLRWSPDTLRKQRLLVSVELLLPQAAVHGGSCSGFPVPLPHKKRMFSSPFPKRLTQKCEIGILFTERRSRSHICTPTMFSLFNLKMTK</sequence>
<organism evidence="2 3">
    <name type="scientific">Gulo gulo</name>
    <name type="common">Wolverine</name>
    <name type="synonym">Gluton</name>
    <dbReference type="NCBI Taxonomy" id="48420"/>
    <lineage>
        <taxon>Eukaryota</taxon>
        <taxon>Metazoa</taxon>
        <taxon>Chordata</taxon>
        <taxon>Craniata</taxon>
        <taxon>Vertebrata</taxon>
        <taxon>Euteleostomi</taxon>
        <taxon>Mammalia</taxon>
        <taxon>Eutheria</taxon>
        <taxon>Laurasiatheria</taxon>
        <taxon>Carnivora</taxon>
        <taxon>Caniformia</taxon>
        <taxon>Musteloidea</taxon>
        <taxon>Mustelidae</taxon>
        <taxon>Guloninae</taxon>
        <taxon>Gulo</taxon>
    </lineage>
</organism>
<keyword evidence="3" id="KW-1185">Reference proteome</keyword>
<accession>A0A9X9LYE3</accession>
<evidence type="ECO:0000256" key="1">
    <source>
        <dbReference type="SAM" id="MobiDB-lite"/>
    </source>
</evidence>
<proteinExistence type="predicted"/>
<comment type="caution">
    <text evidence="2">The sequence shown here is derived from an EMBL/GenBank/DDBJ whole genome shotgun (WGS) entry which is preliminary data.</text>
</comment>
<feature type="non-terminal residue" evidence="2">
    <location>
        <position position="1"/>
    </location>
</feature>
<reference evidence="2 3" key="1">
    <citation type="submission" date="2018-10" db="EMBL/GenBank/DDBJ databases">
        <authorList>
            <person name="Ekblom R."/>
            <person name="Jareborg N."/>
        </authorList>
    </citation>
    <scope>NUCLEOTIDE SEQUENCE [LARGE SCALE GENOMIC DNA]</scope>
    <source>
        <tissue evidence="2">Muscle</tissue>
    </source>
</reference>
<dbReference type="EMBL" id="CYRY02029290">
    <property type="protein sequence ID" value="VCX04097.1"/>
    <property type="molecule type" value="Genomic_DNA"/>
</dbReference>
<gene>
    <name evidence="2" type="ORF">BN2614_LOCUS12</name>
</gene>